<evidence type="ECO:0000259" key="1">
    <source>
        <dbReference type="PROSITE" id="PS51358"/>
    </source>
</evidence>
<dbReference type="AlphaFoldDB" id="A0A1I3QPR0"/>
<dbReference type="GO" id="GO:0006631">
    <property type="term" value="P:fatty acid metabolic process"/>
    <property type="evidence" value="ECO:0007669"/>
    <property type="project" value="TreeGrafter"/>
</dbReference>
<dbReference type="InterPro" id="IPR029058">
    <property type="entry name" value="AB_hydrolase_fold"/>
</dbReference>
<dbReference type="PANTHER" id="PTHR10824">
    <property type="entry name" value="ACYL-COENZYME A THIOESTERASE-RELATED"/>
    <property type="match status" value="1"/>
</dbReference>
<accession>A0A1I3QPR0</accession>
<reference evidence="2 3" key="1">
    <citation type="submission" date="2016-10" db="EMBL/GenBank/DDBJ databases">
        <authorList>
            <person name="de Groot N.N."/>
        </authorList>
    </citation>
    <scope>NUCLEOTIDE SEQUENCE [LARGE SCALE GENOMIC DNA]</scope>
    <source>
        <strain evidence="2 3">SP2</strain>
    </source>
</reference>
<evidence type="ECO:0000313" key="3">
    <source>
        <dbReference type="Proteomes" id="UP000182829"/>
    </source>
</evidence>
<dbReference type="Pfam" id="PF08840">
    <property type="entry name" value="BAAT_C"/>
    <property type="match status" value="1"/>
</dbReference>
<dbReference type="Proteomes" id="UP000182829">
    <property type="component" value="Unassembled WGS sequence"/>
</dbReference>
<evidence type="ECO:0000313" key="2">
    <source>
        <dbReference type="EMBL" id="SFJ36124.1"/>
    </source>
</evidence>
<dbReference type="InterPro" id="IPR002687">
    <property type="entry name" value="Nop_dom"/>
</dbReference>
<gene>
    <name evidence="2" type="ORF">SAMN05443661_12421</name>
</gene>
<sequence length="792" mass="85129">MTAPRLDRRLRQETYPTFHYRIYTPTFLLETLVSCRTRKTGPRRTRCRTLALFGSCGSIALAGCSTGDDQSPSFDHPDRVRVDEPFELEVAGVPAETALEVVLKGEVEDDEPFGAAVTLETDGETLDVNDAPIVDGDVPSGLAVPTTVALIQFADVSWWEFHRTSPEPPAEFQWPDERTLQLSVQADGEELDSTTIERHYPDLEADAEPDGDLIGNVYEPDDAAEPPGIVVLHGSGGSSQDHVAAQLAEHGFTVLALEYFDGPGLPDDLVEIPLEYVERAIGWLLEYDGVAGDRVGLWGVSKGGELALLAGSELDAVGPVVSIAGSGIVWEGGSSADDLPETSSWSIDGDPVPDVSLSDVQWEPEAPLAERFTEALETAELDVLEDATVPVEEIGGPVLLVSGGNDDLWPAERLQAIAADRLEAADGSSFDHLVYDDAGHGIFQPYFPLEETYGAGYGGSVAGNADAAHDHWPAVVDAFSTLEWPRPFRERIYKQGDYWWVMTATDPERSGWFSAVDPTDLEAAAEVVRTGSADEPRDWPALAVESGVADDAEEYYDALKEATTAAARAEVTEREGADDRQLVHAVRAMDDCERTANELAERLAEWAGTVDPDAGTGVDYARELATGERTDLEDADGQIVSLAERVADLAGEAEKLREFVERRTPTVAPNLAALAGPVLAARLISLAGGLESLAKKPSGTIQVLGAEDALFAHLRGHAPSPKHGIIYTHEAIQGTHPEHRGSAARALAGKLAIAARVDHYSGERKPELDAELADRIETIQARTADDGGENDE</sequence>
<feature type="domain" description="Nop" evidence="1">
    <location>
        <begin position="667"/>
        <end position="781"/>
    </location>
</feature>
<organism evidence="2 3">
    <name type="scientific">Natronobacterium gregoryi</name>
    <dbReference type="NCBI Taxonomy" id="44930"/>
    <lineage>
        <taxon>Archaea</taxon>
        <taxon>Methanobacteriati</taxon>
        <taxon>Methanobacteriota</taxon>
        <taxon>Stenosarchaea group</taxon>
        <taxon>Halobacteria</taxon>
        <taxon>Halobacteriales</taxon>
        <taxon>Natrialbaceae</taxon>
        <taxon>Natronobacterium</taxon>
    </lineage>
</organism>
<dbReference type="InterPro" id="IPR014940">
    <property type="entry name" value="BAAT_C"/>
</dbReference>
<dbReference type="Gene3D" id="1.10.246.90">
    <property type="entry name" value="Nop domain"/>
    <property type="match status" value="1"/>
</dbReference>
<protein>
    <submittedName>
        <fullName evidence="2">Nucleolar protein 56</fullName>
    </submittedName>
</protein>
<dbReference type="Gene3D" id="1.10.287.660">
    <property type="entry name" value="Helix hairpin bin"/>
    <property type="match status" value="1"/>
</dbReference>
<dbReference type="GO" id="GO:0006637">
    <property type="term" value="P:acyl-CoA metabolic process"/>
    <property type="evidence" value="ECO:0007669"/>
    <property type="project" value="TreeGrafter"/>
</dbReference>
<dbReference type="Gene3D" id="3.40.50.1820">
    <property type="entry name" value="alpha/beta hydrolase"/>
    <property type="match status" value="1"/>
</dbReference>
<dbReference type="EMBL" id="FORO01000024">
    <property type="protein sequence ID" value="SFJ36124.1"/>
    <property type="molecule type" value="Genomic_DNA"/>
</dbReference>
<dbReference type="SUPFAM" id="SSF53474">
    <property type="entry name" value="alpha/beta-Hydrolases"/>
    <property type="match status" value="1"/>
</dbReference>
<dbReference type="InterPro" id="IPR036070">
    <property type="entry name" value="Nop_dom_sf"/>
</dbReference>
<proteinExistence type="predicted"/>
<dbReference type="PROSITE" id="PS51358">
    <property type="entry name" value="NOP"/>
    <property type="match status" value="1"/>
</dbReference>
<dbReference type="PANTHER" id="PTHR10824:SF4">
    <property type="entry name" value="ACYL-COENZYME A THIOESTERASE 1-LIKE"/>
    <property type="match status" value="1"/>
</dbReference>
<name>A0A1I3QPR0_9EURY</name>
<dbReference type="SUPFAM" id="SSF89124">
    <property type="entry name" value="Nop domain"/>
    <property type="match status" value="1"/>
</dbReference>
<dbReference type="OrthoDB" id="11877at2157"/>
<dbReference type="InterPro" id="IPR042239">
    <property type="entry name" value="Nop_C"/>
</dbReference>
<dbReference type="InterPro" id="IPR029012">
    <property type="entry name" value="Helix_hairpin_bin_sf"/>
</dbReference>
<dbReference type="Pfam" id="PF01798">
    <property type="entry name" value="Nop"/>
    <property type="match status" value="1"/>
</dbReference>
<dbReference type="GO" id="GO:0047617">
    <property type="term" value="F:fatty acyl-CoA hydrolase activity"/>
    <property type="evidence" value="ECO:0007669"/>
    <property type="project" value="TreeGrafter"/>
</dbReference>